<keyword evidence="7 10" id="KW-1133">Transmembrane helix</keyword>
<keyword evidence="6 10" id="KW-0812">Transmembrane</keyword>
<feature type="transmembrane region" description="Helical" evidence="10">
    <location>
        <begin position="93"/>
        <end position="116"/>
    </location>
</feature>
<protein>
    <recommendedName>
        <fullName evidence="3">Multidrug export protein MepA</fullName>
    </recommendedName>
</protein>
<dbReference type="EMBL" id="CP120733">
    <property type="protein sequence ID" value="WFD08873.1"/>
    <property type="molecule type" value="Genomic_DNA"/>
</dbReference>
<evidence type="ECO:0000256" key="9">
    <source>
        <dbReference type="ARBA" id="ARBA00023251"/>
    </source>
</evidence>
<evidence type="ECO:0000313" key="11">
    <source>
        <dbReference type="EMBL" id="WFD08873.1"/>
    </source>
</evidence>
<dbReference type="InterPro" id="IPR048279">
    <property type="entry name" value="MdtK-like"/>
</dbReference>
<feature type="transmembrane region" description="Helical" evidence="10">
    <location>
        <begin position="388"/>
        <end position="412"/>
    </location>
</feature>
<keyword evidence="9" id="KW-0046">Antibiotic resistance</keyword>
<dbReference type="NCBIfam" id="TIGR00797">
    <property type="entry name" value="matE"/>
    <property type="match status" value="1"/>
</dbReference>
<dbReference type="InterPro" id="IPR002528">
    <property type="entry name" value="MATE_fam"/>
</dbReference>
<evidence type="ECO:0000256" key="2">
    <source>
        <dbReference type="ARBA" id="ARBA00008417"/>
    </source>
</evidence>
<feature type="transmembrane region" description="Helical" evidence="10">
    <location>
        <begin position="191"/>
        <end position="214"/>
    </location>
</feature>
<comment type="similarity">
    <text evidence="2">Belongs to the multi antimicrobial extrusion (MATE) (TC 2.A.66.1) family. MepA subfamily.</text>
</comment>
<gene>
    <name evidence="11" type="ORF">P4S50_10765</name>
</gene>
<reference evidence="11 12" key="1">
    <citation type="submission" date="2023-03" db="EMBL/GenBank/DDBJ databases">
        <title>Complete genome sequence of Tepidibacter sp. SWIR-1, isolated from a deep-sea hydrothermal vent.</title>
        <authorList>
            <person name="Li X."/>
        </authorList>
    </citation>
    <scope>NUCLEOTIDE SEQUENCE [LARGE SCALE GENOMIC DNA]</scope>
    <source>
        <strain evidence="11 12">SWIR-1</strain>
    </source>
</reference>
<dbReference type="RefSeq" id="WP_277730790.1">
    <property type="nucleotide sequence ID" value="NZ_CP120733.1"/>
</dbReference>
<dbReference type="PANTHER" id="PTHR43823">
    <property type="entry name" value="SPORULATION PROTEIN YKVU"/>
    <property type="match status" value="1"/>
</dbReference>
<evidence type="ECO:0000256" key="7">
    <source>
        <dbReference type="ARBA" id="ARBA00022989"/>
    </source>
</evidence>
<dbReference type="Pfam" id="PF01554">
    <property type="entry name" value="MatE"/>
    <property type="match status" value="2"/>
</dbReference>
<feature type="transmembrane region" description="Helical" evidence="10">
    <location>
        <begin position="167"/>
        <end position="185"/>
    </location>
</feature>
<dbReference type="PIRSF" id="PIRSF006603">
    <property type="entry name" value="DinF"/>
    <property type="match status" value="1"/>
</dbReference>
<feature type="transmembrane region" description="Helical" evidence="10">
    <location>
        <begin position="45"/>
        <end position="72"/>
    </location>
</feature>
<dbReference type="CDD" id="cd13143">
    <property type="entry name" value="MATE_MepA_like"/>
    <property type="match status" value="1"/>
</dbReference>
<evidence type="ECO:0000256" key="1">
    <source>
        <dbReference type="ARBA" id="ARBA00004651"/>
    </source>
</evidence>
<dbReference type="Proteomes" id="UP001222800">
    <property type="component" value="Chromosome"/>
</dbReference>
<dbReference type="InterPro" id="IPR051327">
    <property type="entry name" value="MATE_MepA_subfamily"/>
</dbReference>
<proteinExistence type="inferred from homology"/>
<comment type="subcellular location">
    <subcellularLocation>
        <location evidence="1">Cell membrane</location>
        <topology evidence="1">Multi-pass membrane protein</topology>
    </subcellularLocation>
</comment>
<dbReference type="PANTHER" id="PTHR43823:SF3">
    <property type="entry name" value="MULTIDRUG EXPORT PROTEIN MEPA"/>
    <property type="match status" value="1"/>
</dbReference>
<feature type="transmembrane region" description="Helical" evidence="10">
    <location>
        <begin position="12"/>
        <end position="33"/>
    </location>
</feature>
<dbReference type="InterPro" id="IPR045070">
    <property type="entry name" value="MATE_MepA-like"/>
</dbReference>
<keyword evidence="4" id="KW-0813">Transport</keyword>
<evidence type="ECO:0000256" key="8">
    <source>
        <dbReference type="ARBA" id="ARBA00023136"/>
    </source>
</evidence>
<evidence type="ECO:0000256" key="10">
    <source>
        <dbReference type="SAM" id="Phobius"/>
    </source>
</evidence>
<evidence type="ECO:0000313" key="12">
    <source>
        <dbReference type="Proteomes" id="UP001222800"/>
    </source>
</evidence>
<keyword evidence="8 10" id="KW-0472">Membrane</keyword>
<feature type="transmembrane region" description="Helical" evidence="10">
    <location>
        <begin position="418"/>
        <end position="437"/>
    </location>
</feature>
<accession>A0ABY8E7J1</accession>
<sequence length="461" mass="49932">MEKQKRLGTENIGKLLMEFSFPAIIGMLINILYNIVDRIFIGKGVGAIAISAVGLTLPFSTIIMAFGMLAGIGGAALISIRLGEGKHDEAEKILGNTFILLSIISILVTIVGIGFLDPLLKIFGASEVTFGYAKDYIIIILAGAVFNAVGFGLNASIRSDGSPKTAMITNLIGAITNIILDYVFIMKMDMGIKGAAIATVIGQTLNTIWVLRYFMIGNRSSMKLKVKYMKLDINIVKGIFAIGMSPFLIQLASSVVNVLANNTLKANGGDYAIGAMSILISITMIFLMPVFGITQGAQPILGYNYGAVKIDRVKKCLRLAIGSASVLCILGFISVEFFPSFMISIFSDDENILKIGTRGLQIFLCMIPVIGFQIVVSNFFQAIGKAKISIVLSLSRQVLILIPMLIILPKLFGLKGVWIAYPISDISSSLITLVFLIKEMKAMSEKEKNEEIIDINKIIEI</sequence>
<feature type="transmembrane region" description="Helical" evidence="10">
    <location>
        <begin position="355"/>
        <end position="376"/>
    </location>
</feature>
<keyword evidence="12" id="KW-1185">Reference proteome</keyword>
<name>A0ABY8E7J1_9FIRM</name>
<feature type="transmembrane region" description="Helical" evidence="10">
    <location>
        <begin position="271"/>
        <end position="295"/>
    </location>
</feature>
<keyword evidence="5" id="KW-1003">Cell membrane</keyword>
<evidence type="ECO:0000256" key="6">
    <source>
        <dbReference type="ARBA" id="ARBA00022692"/>
    </source>
</evidence>
<evidence type="ECO:0000256" key="5">
    <source>
        <dbReference type="ARBA" id="ARBA00022475"/>
    </source>
</evidence>
<evidence type="ECO:0000256" key="4">
    <source>
        <dbReference type="ARBA" id="ARBA00022448"/>
    </source>
</evidence>
<evidence type="ECO:0000256" key="3">
    <source>
        <dbReference type="ARBA" id="ARBA00022106"/>
    </source>
</evidence>
<feature type="transmembrane region" description="Helical" evidence="10">
    <location>
        <begin position="136"/>
        <end position="155"/>
    </location>
</feature>
<feature type="transmembrane region" description="Helical" evidence="10">
    <location>
        <begin position="235"/>
        <end position="259"/>
    </location>
</feature>
<organism evidence="11 12">
    <name type="scientific">Tepidibacter hydrothermalis</name>
    <dbReference type="NCBI Taxonomy" id="3036126"/>
    <lineage>
        <taxon>Bacteria</taxon>
        <taxon>Bacillati</taxon>
        <taxon>Bacillota</taxon>
        <taxon>Clostridia</taxon>
        <taxon>Peptostreptococcales</taxon>
        <taxon>Peptostreptococcaceae</taxon>
        <taxon>Tepidibacter</taxon>
    </lineage>
</organism>
<feature type="transmembrane region" description="Helical" evidence="10">
    <location>
        <begin position="316"/>
        <end position="335"/>
    </location>
</feature>